<keyword evidence="1" id="KW-0472">Membrane</keyword>
<dbReference type="GeneID" id="24134643"/>
<evidence type="ECO:0000313" key="4">
    <source>
        <dbReference type="EMBL" id="KDO22424.1"/>
    </source>
</evidence>
<proteinExistence type="predicted"/>
<dbReference type="OrthoDB" id="69175at2759"/>
<dbReference type="KEGG" id="spar:SPRG_12703"/>
<feature type="transmembrane region" description="Helical" evidence="1">
    <location>
        <begin position="299"/>
        <end position="319"/>
    </location>
</feature>
<feature type="domain" description="Acyltransferase 3" evidence="2">
    <location>
        <begin position="46"/>
        <end position="357"/>
    </location>
</feature>
<dbReference type="InterPro" id="IPR002656">
    <property type="entry name" value="Acyl_transf_3_dom"/>
</dbReference>
<keyword evidence="5" id="KW-1185">Reference proteome</keyword>
<evidence type="ECO:0000313" key="5">
    <source>
        <dbReference type="Proteomes" id="UP000030745"/>
    </source>
</evidence>
<dbReference type="InterPro" id="IPR043968">
    <property type="entry name" value="SGNH"/>
</dbReference>
<feature type="transmembrane region" description="Helical" evidence="1">
    <location>
        <begin position="272"/>
        <end position="292"/>
    </location>
</feature>
<name>A0A067BV57_SAPPC</name>
<dbReference type="RefSeq" id="XP_012206813.1">
    <property type="nucleotide sequence ID" value="XM_012351423.1"/>
</dbReference>
<dbReference type="PANTHER" id="PTHR23028">
    <property type="entry name" value="ACETYLTRANSFERASE"/>
    <property type="match status" value="1"/>
</dbReference>
<feature type="transmembrane region" description="Helical" evidence="1">
    <location>
        <begin position="71"/>
        <end position="91"/>
    </location>
</feature>
<dbReference type="AlphaFoldDB" id="A0A067BV57"/>
<keyword evidence="1" id="KW-0812">Transmembrane</keyword>
<dbReference type="GO" id="GO:0000271">
    <property type="term" value="P:polysaccharide biosynthetic process"/>
    <property type="evidence" value="ECO:0007669"/>
    <property type="project" value="TreeGrafter"/>
</dbReference>
<feature type="domain" description="SGNH" evidence="3">
    <location>
        <begin position="463"/>
        <end position="699"/>
    </location>
</feature>
<feature type="transmembrane region" description="Helical" evidence="1">
    <location>
        <begin position="231"/>
        <end position="260"/>
    </location>
</feature>
<dbReference type="GO" id="GO:0016020">
    <property type="term" value="C:membrane"/>
    <property type="evidence" value="ECO:0007669"/>
    <property type="project" value="TreeGrafter"/>
</dbReference>
<keyword evidence="1" id="KW-1133">Transmembrane helix</keyword>
<accession>A0A067BV57</accession>
<dbReference type="PANTHER" id="PTHR23028:SF53">
    <property type="entry name" value="ACYL_TRANSF_3 DOMAIN-CONTAINING PROTEIN"/>
    <property type="match status" value="1"/>
</dbReference>
<dbReference type="EMBL" id="KK583268">
    <property type="protein sequence ID" value="KDO22424.1"/>
    <property type="molecule type" value="Genomic_DNA"/>
</dbReference>
<feature type="transmembrane region" description="Helical" evidence="1">
    <location>
        <begin position="339"/>
        <end position="358"/>
    </location>
</feature>
<feature type="transmembrane region" description="Helical" evidence="1">
    <location>
        <begin position="168"/>
        <end position="184"/>
    </location>
</feature>
<dbReference type="Pfam" id="PF19040">
    <property type="entry name" value="SGNH"/>
    <property type="match status" value="1"/>
</dbReference>
<evidence type="ECO:0000259" key="3">
    <source>
        <dbReference type="Pfam" id="PF19040"/>
    </source>
</evidence>
<evidence type="ECO:0008006" key="6">
    <source>
        <dbReference type="Google" id="ProtNLM"/>
    </source>
</evidence>
<dbReference type="VEuPathDB" id="FungiDB:SPRG_12703"/>
<feature type="transmembrane region" description="Helical" evidence="1">
    <location>
        <begin position="112"/>
        <end position="132"/>
    </location>
</feature>
<dbReference type="GO" id="GO:0016747">
    <property type="term" value="F:acyltransferase activity, transferring groups other than amino-acyl groups"/>
    <property type="evidence" value="ECO:0007669"/>
    <property type="project" value="InterPro"/>
</dbReference>
<protein>
    <recommendedName>
        <fullName evidence="6">Acyltransferase 3 domain-containing protein</fullName>
    </recommendedName>
</protein>
<reference evidence="4 5" key="1">
    <citation type="journal article" date="2013" name="PLoS Genet.">
        <title>Distinctive expansion of potential virulence genes in the genome of the oomycete fish pathogen Saprolegnia parasitica.</title>
        <authorList>
            <person name="Jiang R.H."/>
            <person name="de Bruijn I."/>
            <person name="Haas B.J."/>
            <person name="Belmonte R."/>
            <person name="Lobach L."/>
            <person name="Christie J."/>
            <person name="van den Ackerveken G."/>
            <person name="Bottin A."/>
            <person name="Bulone V."/>
            <person name="Diaz-Moreno S.M."/>
            <person name="Dumas B."/>
            <person name="Fan L."/>
            <person name="Gaulin E."/>
            <person name="Govers F."/>
            <person name="Grenville-Briggs L.J."/>
            <person name="Horner N.R."/>
            <person name="Levin J.Z."/>
            <person name="Mammella M."/>
            <person name="Meijer H.J."/>
            <person name="Morris P."/>
            <person name="Nusbaum C."/>
            <person name="Oome S."/>
            <person name="Phillips A.J."/>
            <person name="van Rooyen D."/>
            <person name="Rzeszutek E."/>
            <person name="Saraiva M."/>
            <person name="Secombes C.J."/>
            <person name="Seidl M.F."/>
            <person name="Snel B."/>
            <person name="Stassen J.H."/>
            <person name="Sykes S."/>
            <person name="Tripathy S."/>
            <person name="van den Berg H."/>
            <person name="Vega-Arreguin J.C."/>
            <person name="Wawra S."/>
            <person name="Young S.K."/>
            <person name="Zeng Q."/>
            <person name="Dieguez-Uribeondo J."/>
            <person name="Russ C."/>
            <person name="Tyler B.M."/>
            <person name="van West P."/>
        </authorList>
    </citation>
    <scope>NUCLEOTIDE SEQUENCE [LARGE SCALE GENOMIC DNA]</scope>
    <source>
        <strain evidence="4 5">CBS 223.65</strain>
    </source>
</reference>
<sequence>MSSTPVFAESPGTSPMDDGVLLELQTSPDDAEIKTTTTTTHTYRPDVDGLRTLAVVPVLVFHAYPESLPGGFIGVDIFFVISGFLISGILFRECQLGKFTYAGFYARRIRRIFPTLLLVLVVTFWLGFLYLMAPKLKAMAATMLAATLFGANLQVLTLKHSYFSLDQFYIFWPLLASLLMRLRFRFAVALQVLFLIASFVVNIAFLGYHGDNKMSFYMPLSRFWQMSAGGLLAFLDLHGLVLSGVWPSNLAALLGVGLLVPGFVCINEASAFPGYLALLPTLGATLLLAAGADAVINKYVLSNVVAVYIGKISYCLYLWHWPLLAFAIERFPEPASRPFYMQPYAMLLLSLLLSVMTYEDLEGRLRRRKSKWVTPLLLLCMVAVAILAGCAYRNPSAFSEIERDLANAAASGADDVSKVNMAMADLDWNVGTTMCAPDSVYITAATNPTPFPFTDPVRTDQPERCEMINPGHEADGTLLVLGDSHADMIVPRFMKLYADAVAAKTPFPTIVLKDRWGRAMLPCRPEFAANLEMLKHVQPQAVLVVVHWVQFLNPGGPLDRPYADPPQCCLEEFSACAEQTMHDVQHILDAFGAELSKVSALGIPVFVVDQSPEYARMVPNTWLHGSSVKAPAPVSRAAFQKEMAWLLDPLHAAVAVANATLLDFAENYANGDLLRLVDADGHPTMTAGNHLSTYTSRKYLSIVDQVVAAARSSP</sequence>
<feature type="transmembrane region" description="Helical" evidence="1">
    <location>
        <begin position="190"/>
        <end position="210"/>
    </location>
</feature>
<organism evidence="4 5">
    <name type="scientific">Saprolegnia parasitica (strain CBS 223.65)</name>
    <dbReference type="NCBI Taxonomy" id="695850"/>
    <lineage>
        <taxon>Eukaryota</taxon>
        <taxon>Sar</taxon>
        <taxon>Stramenopiles</taxon>
        <taxon>Oomycota</taxon>
        <taxon>Saprolegniomycetes</taxon>
        <taxon>Saprolegniales</taxon>
        <taxon>Saprolegniaceae</taxon>
        <taxon>Saprolegnia</taxon>
    </lineage>
</organism>
<evidence type="ECO:0000256" key="1">
    <source>
        <dbReference type="SAM" id="Phobius"/>
    </source>
</evidence>
<feature type="transmembrane region" description="Helical" evidence="1">
    <location>
        <begin position="370"/>
        <end position="389"/>
    </location>
</feature>
<dbReference type="InterPro" id="IPR050879">
    <property type="entry name" value="Acyltransferase_3"/>
</dbReference>
<dbReference type="Proteomes" id="UP000030745">
    <property type="component" value="Unassembled WGS sequence"/>
</dbReference>
<dbReference type="OMA" id="FLYLMAP"/>
<gene>
    <name evidence="4" type="ORF">SPRG_12703</name>
</gene>
<dbReference type="Pfam" id="PF01757">
    <property type="entry name" value="Acyl_transf_3"/>
    <property type="match status" value="1"/>
</dbReference>
<evidence type="ECO:0000259" key="2">
    <source>
        <dbReference type="Pfam" id="PF01757"/>
    </source>
</evidence>